<evidence type="ECO:0000313" key="2">
    <source>
        <dbReference type="EMBL" id="OJG36672.1"/>
    </source>
</evidence>
<dbReference type="RefSeq" id="WP_071861104.1">
    <property type="nucleotide sequence ID" value="NZ_JBHLVS010000012.1"/>
</dbReference>
<dbReference type="Gene3D" id="1.10.10.2840">
    <property type="entry name" value="PucR C-terminal helix-turn-helix domain"/>
    <property type="match status" value="1"/>
</dbReference>
<dbReference type="Proteomes" id="UP000183700">
    <property type="component" value="Unassembled WGS sequence"/>
</dbReference>
<comment type="caution">
    <text evidence="2">The sequence shown here is derived from an EMBL/GenBank/DDBJ whole genome shotgun (WGS) entry which is preliminary data.</text>
</comment>
<dbReference type="EMBL" id="JXKM01000002">
    <property type="protein sequence ID" value="OJG36672.1"/>
    <property type="molecule type" value="Genomic_DNA"/>
</dbReference>
<dbReference type="OrthoDB" id="9792148at2"/>
<keyword evidence="3" id="KW-1185">Reference proteome</keyword>
<reference evidence="2 3" key="1">
    <citation type="submission" date="2014-12" db="EMBL/GenBank/DDBJ databases">
        <title>Draft genome sequences of 29 type strains of Enterococci.</title>
        <authorList>
            <person name="Zhong Z."/>
            <person name="Sun Z."/>
            <person name="Liu W."/>
            <person name="Zhang W."/>
            <person name="Zhang H."/>
        </authorList>
    </citation>
    <scope>NUCLEOTIDE SEQUENCE [LARGE SCALE GENOMIC DNA]</scope>
    <source>
        <strain evidence="2 3">DSM 22802</strain>
    </source>
</reference>
<dbReference type="AlphaFoldDB" id="A0A1L8SXN7"/>
<dbReference type="InterPro" id="IPR042070">
    <property type="entry name" value="PucR_C-HTH_sf"/>
</dbReference>
<dbReference type="Pfam" id="PF13556">
    <property type="entry name" value="HTH_30"/>
    <property type="match status" value="1"/>
</dbReference>
<sequence length="289" mass="34108">MRYKELQQIYSEVHLTNSPISDPLYLCIPIDEGYATLLKSSLTSKEQRLLLLLGNTTYEENSALSHLWYQILFENKKSDYETPVRILQVEISIRKDFAKKEWLETIDNMFPGLADSFWISEQHLILIEKKDLENYSVSEIFGIFQALDSDFDCYSRIFIGNFYDPNNDLAANFQTERAIFFQQKLYNKTRKEFTLSNSAIDYLLVDPMREIPLFKSLYEIWFSDKELIALLKCLWQAQGNISAAAKALFIHRNTIKYRIDKFQELTNLDLKKMDDLVFCHILIENFYDN</sequence>
<gene>
    <name evidence="2" type="ORF">RV00_GL001117</name>
</gene>
<dbReference type="PANTHER" id="PTHR33744:SF15">
    <property type="entry name" value="CARBOHYDRATE DIACID REGULATOR"/>
    <property type="match status" value="1"/>
</dbReference>
<dbReference type="PANTHER" id="PTHR33744">
    <property type="entry name" value="CARBOHYDRATE DIACID REGULATOR"/>
    <property type="match status" value="1"/>
</dbReference>
<accession>A0A1L8SXN7</accession>
<dbReference type="InterPro" id="IPR009057">
    <property type="entry name" value="Homeodomain-like_sf"/>
</dbReference>
<evidence type="ECO:0000313" key="3">
    <source>
        <dbReference type="Proteomes" id="UP000183700"/>
    </source>
</evidence>
<evidence type="ECO:0000259" key="1">
    <source>
        <dbReference type="Pfam" id="PF13556"/>
    </source>
</evidence>
<dbReference type="InterPro" id="IPR051448">
    <property type="entry name" value="CdaR-like_regulators"/>
</dbReference>
<dbReference type="SUPFAM" id="SSF46689">
    <property type="entry name" value="Homeodomain-like"/>
    <property type="match status" value="1"/>
</dbReference>
<protein>
    <recommendedName>
        <fullName evidence="1">PucR C-terminal helix-turn-helix domain-containing protein</fullName>
    </recommendedName>
</protein>
<name>A0A1L8SXN7_9ENTE</name>
<organism evidence="2 3">
    <name type="scientific">Enterococcus devriesei</name>
    <dbReference type="NCBI Taxonomy" id="319970"/>
    <lineage>
        <taxon>Bacteria</taxon>
        <taxon>Bacillati</taxon>
        <taxon>Bacillota</taxon>
        <taxon>Bacilli</taxon>
        <taxon>Lactobacillales</taxon>
        <taxon>Enterococcaceae</taxon>
        <taxon>Enterococcus</taxon>
    </lineage>
</organism>
<proteinExistence type="predicted"/>
<feature type="domain" description="PucR C-terminal helix-turn-helix" evidence="1">
    <location>
        <begin position="227"/>
        <end position="277"/>
    </location>
</feature>
<dbReference type="STRING" id="319970.RV00_GL001117"/>
<dbReference type="InterPro" id="IPR025736">
    <property type="entry name" value="PucR_C-HTH_dom"/>
</dbReference>